<feature type="transmembrane region" description="Helical" evidence="1">
    <location>
        <begin position="54"/>
        <end position="78"/>
    </location>
</feature>
<organism evidence="2 3">
    <name type="scientific">Roridomyces roridus</name>
    <dbReference type="NCBI Taxonomy" id="1738132"/>
    <lineage>
        <taxon>Eukaryota</taxon>
        <taxon>Fungi</taxon>
        <taxon>Dikarya</taxon>
        <taxon>Basidiomycota</taxon>
        <taxon>Agaricomycotina</taxon>
        <taxon>Agaricomycetes</taxon>
        <taxon>Agaricomycetidae</taxon>
        <taxon>Agaricales</taxon>
        <taxon>Marasmiineae</taxon>
        <taxon>Mycenaceae</taxon>
        <taxon>Roridomyces</taxon>
    </lineage>
</organism>
<sequence length="336" mass="36773">MYLPGTTIFVTQTFVESSLYGIYLVIFMTLLYLRGRNCRHSRGRVSAPKPAVSWVLLALIAQNLTITAHWILTMWVGYHTLIVLGGGQAGEDYYSNPSAPPLFAQLSMYTVGSIIADLLVIHRLYVIYSRRWIYAAFPAALLLGQLVSGTGSLVVLGVLHKEGVSLLEVDTRSRAWVTTSLVFSIVISVYSSGMIAWKILRMHRVLAATNTITTGGTSLMSFLAIIVESAGIQTATALAFIFTFIFSDLGQVMILEIAPVIVGISTVLIHVRVTLGWAHEPDRELHNSQSFNSTSGRDGSATLTRISFAAGRSSMGNRTQLSTFGIHDEEMALEEH</sequence>
<evidence type="ECO:0000313" key="3">
    <source>
        <dbReference type="Proteomes" id="UP001221142"/>
    </source>
</evidence>
<feature type="transmembrane region" description="Helical" evidence="1">
    <location>
        <begin position="132"/>
        <end position="156"/>
    </location>
</feature>
<name>A0AAD7BYY8_9AGAR</name>
<keyword evidence="1" id="KW-0812">Transmembrane</keyword>
<dbReference type="Proteomes" id="UP001221142">
    <property type="component" value="Unassembled WGS sequence"/>
</dbReference>
<protein>
    <submittedName>
        <fullName evidence="2">Uncharacterized protein</fullName>
    </submittedName>
</protein>
<keyword evidence="1" id="KW-1133">Transmembrane helix</keyword>
<feature type="non-terminal residue" evidence="2">
    <location>
        <position position="336"/>
    </location>
</feature>
<feature type="transmembrane region" description="Helical" evidence="1">
    <location>
        <begin position="12"/>
        <end position="33"/>
    </location>
</feature>
<evidence type="ECO:0000313" key="2">
    <source>
        <dbReference type="EMBL" id="KAJ7634706.1"/>
    </source>
</evidence>
<feature type="transmembrane region" description="Helical" evidence="1">
    <location>
        <begin position="252"/>
        <end position="273"/>
    </location>
</feature>
<feature type="transmembrane region" description="Helical" evidence="1">
    <location>
        <begin position="176"/>
        <end position="200"/>
    </location>
</feature>
<feature type="transmembrane region" description="Helical" evidence="1">
    <location>
        <begin position="221"/>
        <end position="246"/>
    </location>
</feature>
<dbReference type="EMBL" id="JARKIF010000007">
    <property type="protein sequence ID" value="KAJ7634706.1"/>
    <property type="molecule type" value="Genomic_DNA"/>
</dbReference>
<keyword evidence="1" id="KW-0472">Membrane</keyword>
<gene>
    <name evidence="2" type="ORF">FB45DRAFT_909614</name>
</gene>
<proteinExistence type="predicted"/>
<reference evidence="2" key="1">
    <citation type="submission" date="2023-03" db="EMBL/GenBank/DDBJ databases">
        <title>Massive genome expansion in bonnet fungi (Mycena s.s.) driven by repeated elements and novel gene families across ecological guilds.</title>
        <authorList>
            <consortium name="Lawrence Berkeley National Laboratory"/>
            <person name="Harder C.B."/>
            <person name="Miyauchi S."/>
            <person name="Viragh M."/>
            <person name="Kuo A."/>
            <person name="Thoen E."/>
            <person name="Andreopoulos B."/>
            <person name="Lu D."/>
            <person name="Skrede I."/>
            <person name="Drula E."/>
            <person name="Henrissat B."/>
            <person name="Morin E."/>
            <person name="Kohler A."/>
            <person name="Barry K."/>
            <person name="LaButti K."/>
            <person name="Morin E."/>
            <person name="Salamov A."/>
            <person name="Lipzen A."/>
            <person name="Mereny Z."/>
            <person name="Hegedus B."/>
            <person name="Baldrian P."/>
            <person name="Stursova M."/>
            <person name="Weitz H."/>
            <person name="Taylor A."/>
            <person name="Grigoriev I.V."/>
            <person name="Nagy L.G."/>
            <person name="Martin F."/>
            <person name="Kauserud H."/>
        </authorList>
    </citation>
    <scope>NUCLEOTIDE SEQUENCE</scope>
    <source>
        <strain evidence="2">9284</strain>
    </source>
</reference>
<accession>A0AAD7BYY8</accession>
<feature type="transmembrane region" description="Helical" evidence="1">
    <location>
        <begin position="102"/>
        <end position="120"/>
    </location>
</feature>
<dbReference type="AlphaFoldDB" id="A0AAD7BYY8"/>
<evidence type="ECO:0000256" key="1">
    <source>
        <dbReference type="SAM" id="Phobius"/>
    </source>
</evidence>
<comment type="caution">
    <text evidence="2">The sequence shown here is derived from an EMBL/GenBank/DDBJ whole genome shotgun (WGS) entry which is preliminary data.</text>
</comment>
<keyword evidence="3" id="KW-1185">Reference proteome</keyword>